<dbReference type="EMBL" id="ML979132">
    <property type="protein sequence ID" value="KAF1921019.1"/>
    <property type="molecule type" value="Genomic_DNA"/>
</dbReference>
<keyword evidence="2" id="KW-1185">Reference proteome</keyword>
<organism evidence="1 2">
    <name type="scientific">Ampelomyces quisqualis</name>
    <name type="common">Powdery mildew agent</name>
    <dbReference type="NCBI Taxonomy" id="50730"/>
    <lineage>
        <taxon>Eukaryota</taxon>
        <taxon>Fungi</taxon>
        <taxon>Dikarya</taxon>
        <taxon>Ascomycota</taxon>
        <taxon>Pezizomycotina</taxon>
        <taxon>Dothideomycetes</taxon>
        <taxon>Pleosporomycetidae</taxon>
        <taxon>Pleosporales</taxon>
        <taxon>Pleosporineae</taxon>
        <taxon>Phaeosphaeriaceae</taxon>
        <taxon>Ampelomyces</taxon>
    </lineage>
</organism>
<proteinExistence type="predicted"/>
<accession>A0A6A5R0M7</accession>
<name>A0A6A5R0M7_AMPQU</name>
<gene>
    <name evidence="1" type="ORF">BDU57DRAFT_32407</name>
</gene>
<dbReference type="AlphaFoldDB" id="A0A6A5R0M7"/>
<sequence length="148" mass="16511">MNSRFMPFIAADTALSNSPTHQAAQQRLYAAPTLVQRRARCHGSESRRPSSTTLSTCMITPVPSRRRLRHAVYGLVYFVTLLSVLLSLRDFGRAHGDGCGARVRWGAIVTDCARRAQVISMERTRIAPTVRLPADRSRDWPCMATRAV</sequence>
<evidence type="ECO:0000313" key="2">
    <source>
        <dbReference type="Proteomes" id="UP000800096"/>
    </source>
</evidence>
<dbReference type="Proteomes" id="UP000800096">
    <property type="component" value="Unassembled WGS sequence"/>
</dbReference>
<evidence type="ECO:0000313" key="1">
    <source>
        <dbReference type="EMBL" id="KAF1921019.1"/>
    </source>
</evidence>
<protein>
    <submittedName>
        <fullName evidence="1">Uncharacterized protein</fullName>
    </submittedName>
</protein>
<reference evidence="1" key="1">
    <citation type="journal article" date="2020" name="Stud. Mycol.">
        <title>101 Dothideomycetes genomes: a test case for predicting lifestyles and emergence of pathogens.</title>
        <authorList>
            <person name="Haridas S."/>
            <person name="Albert R."/>
            <person name="Binder M."/>
            <person name="Bloem J."/>
            <person name="Labutti K."/>
            <person name="Salamov A."/>
            <person name="Andreopoulos B."/>
            <person name="Baker S."/>
            <person name="Barry K."/>
            <person name="Bills G."/>
            <person name="Bluhm B."/>
            <person name="Cannon C."/>
            <person name="Castanera R."/>
            <person name="Culley D."/>
            <person name="Daum C."/>
            <person name="Ezra D."/>
            <person name="Gonzalez J."/>
            <person name="Henrissat B."/>
            <person name="Kuo A."/>
            <person name="Liang C."/>
            <person name="Lipzen A."/>
            <person name="Lutzoni F."/>
            <person name="Magnuson J."/>
            <person name="Mondo S."/>
            <person name="Nolan M."/>
            <person name="Ohm R."/>
            <person name="Pangilinan J."/>
            <person name="Park H.-J."/>
            <person name="Ramirez L."/>
            <person name="Alfaro M."/>
            <person name="Sun H."/>
            <person name="Tritt A."/>
            <person name="Yoshinaga Y."/>
            <person name="Zwiers L.-H."/>
            <person name="Turgeon B."/>
            <person name="Goodwin S."/>
            <person name="Spatafora J."/>
            <person name="Crous P."/>
            <person name="Grigoriev I."/>
        </authorList>
    </citation>
    <scope>NUCLEOTIDE SEQUENCE</scope>
    <source>
        <strain evidence="1">HMLAC05119</strain>
    </source>
</reference>